<keyword evidence="3" id="KW-1185">Reference proteome</keyword>
<evidence type="ECO:0000256" key="1">
    <source>
        <dbReference type="SAM" id="MobiDB-lite"/>
    </source>
</evidence>
<dbReference type="OrthoDB" id="76224at2759"/>
<dbReference type="Gene3D" id="6.20.250.70">
    <property type="match status" value="1"/>
</dbReference>
<name>A0A1Y2BWK1_9FUNG</name>
<sequence length="210" mass="22093">MAKEGKKTSKKDAAVKPTSAEEVEDEDMEASSPAPPSKSQITSSFKPPKGFQELPVPSDKTFAKTTVDSKQTEIIVLRVPIDFPLDALNGLEIPLESTSASANTSKPLATVKVAKSGKASKKQKEDGEAKEKKVEYGVFSLAASTGILGAGGVGGEVGEMDEFLPLVPDAKTGGYRIASKKFTRHLSIAPLNSKIPTAADFISSANTLKL</sequence>
<dbReference type="Proteomes" id="UP000193642">
    <property type="component" value="Unassembled WGS sequence"/>
</dbReference>
<feature type="region of interest" description="Disordered" evidence="1">
    <location>
        <begin position="1"/>
        <end position="58"/>
    </location>
</feature>
<accession>A0A1Y2BWK1</accession>
<evidence type="ECO:0000313" key="3">
    <source>
        <dbReference type="Proteomes" id="UP000193642"/>
    </source>
</evidence>
<dbReference type="AlphaFoldDB" id="A0A1Y2BWK1"/>
<dbReference type="EMBL" id="MCGO01000041">
    <property type="protein sequence ID" value="ORY39128.1"/>
    <property type="molecule type" value="Genomic_DNA"/>
</dbReference>
<comment type="caution">
    <text evidence="2">The sequence shown here is derived from an EMBL/GenBank/DDBJ whole genome shotgun (WGS) entry which is preliminary data.</text>
</comment>
<gene>
    <name evidence="2" type="ORF">BCR33DRAFT_853678</name>
</gene>
<organism evidence="2 3">
    <name type="scientific">Rhizoclosmatium globosum</name>
    <dbReference type="NCBI Taxonomy" id="329046"/>
    <lineage>
        <taxon>Eukaryota</taxon>
        <taxon>Fungi</taxon>
        <taxon>Fungi incertae sedis</taxon>
        <taxon>Chytridiomycota</taxon>
        <taxon>Chytridiomycota incertae sedis</taxon>
        <taxon>Chytridiomycetes</taxon>
        <taxon>Chytridiales</taxon>
        <taxon>Chytriomycetaceae</taxon>
        <taxon>Rhizoclosmatium</taxon>
    </lineage>
</organism>
<proteinExistence type="predicted"/>
<reference evidence="2 3" key="1">
    <citation type="submission" date="2016-07" db="EMBL/GenBank/DDBJ databases">
        <title>Pervasive Adenine N6-methylation of Active Genes in Fungi.</title>
        <authorList>
            <consortium name="DOE Joint Genome Institute"/>
            <person name="Mondo S.J."/>
            <person name="Dannebaum R.O."/>
            <person name="Kuo R.C."/>
            <person name="Labutti K."/>
            <person name="Haridas S."/>
            <person name="Kuo A."/>
            <person name="Salamov A."/>
            <person name="Ahrendt S.R."/>
            <person name="Lipzen A."/>
            <person name="Sullivan W."/>
            <person name="Andreopoulos W.B."/>
            <person name="Clum A."/>
            <person name="Lindquist E."/>
            <person name="Daum C."/>
            <person name="Ramamoorthy G.K."/>
            <person name="Gryganskyi A."/>
            <person name="Culley D."/>
            <person name="Magnuson J.K."/>
            <person name="James T.Y."/>
            <person name="O'Malley M.A."/>
            <person name="Stajich J.E."/>
            <person name="Spatafora J.W."/>
            <person name="Visel A."/>
            <person name="Grigoriev I.V."/>
        </authorList>
    </citation>
    <scope>NUCLEOTIDE SEQUENCE [LARGE SCALE GENOMIC DNA]</scope>
    <source>
        <strain evidence="2 3">JEL800</strain>
    </source>
</reference>
<evidence type="ECO:0000313" key="2">
    <source>
        <dbReference type="EMBL" id="ORY39128.1"/>
    </source>
</evidence>
<protein>
    <submittedName>
        <fullName evidence="2">Uncharacterized protein</fullName>
    </submittedName>
</protein>
<feature type="compositionally biased region" description="Basic and acidic residues" evidence="1">
    <location>
        <begin position="1"/>
        <end position="14"/>
    </location>
</feature>